<dbReference type="GO" id="GO:0006270">
    <property type="term" value="P:DNA replication initiation"/>
    <property type="evidence" value="ECO:0007669"/>
    <property type="project" value="InterPro"/>
</dbReference>
<keyword evidence="4" id="KW-1185">Reference proteome</keyword>
<feature type="compositionally biased region" description="Polar residues" evidence="1">
    <location>
        <begin position="743"/>
        <end position="769"/>
    </location>
</feature>
<feature type="compositionally biased region" description="Polar residues" evidence="1">
    <location>
        <begin position="826"/>
        <end position="843"/>
    </location>
</feature>
<dbReference type="EMBL" id="ML994649">
    <property type="protein sequence ID" value="KAF2182215.1"/>
    <property type="molecule type" value="Genomic_DNA"/>
</dbReference>
<feature type="compositionally biased region" description="Basic and acidic residues" evidence="1">
    <location>
        <begin position="726"/>
        <end position="735"/>
    </location>
</feature>
<feature type="compositionally biased region" description="Basic and acidic residues" evidence="1">
    <location>
        <begin position="558"/>
        <end position="568"/>
    </location>
</feature>
<dbReference type="InterPro" id="IPR042511">
    <property type="entry name" value="Sld3"/>
</dbReference>
<dbReference type="Pfam" id="PF08639">
    <property type="entry name" value="Sld3_STD"/>
    <property type="match status" value="1"/>
</dbReference>
<dbReference type="GO" id="GO:0031261">
    <property type="term" value="C:DNA replication preinitiation complex"/>
    <property type="evidence" value="ECO:0007669"/>
    <property type="project" value="TreeGrafter"/>
</dbReference>
<evidence type="ECO:0000313" key="3">
    <source>
        <dbReference type="EMBL" id="KAF2182215.1"/>
    </source>
</evidence>
<feature type="region of interest" description="Disordered" evidence="1">
    <location>
        <begin position="428"/>
        <end position="456"/>
    </location>
</feature>
<organism evidence="3 4">
    <name type="scientific">Zopfia rhizophila CBS 207.26</name>
    <dbReference type="NCBI Taxonomy" id="1314779"/>
    <lineage>
        <taxon>Eukaryota</taxon>
        <taxon>Fungi</taxon>
        <taxon>Dikarya</taxon>
        <taxon>Ascomycota</taxon>
        <taxon>Pezizomycotina</taxon>
        <taxon>Dothideomycetes</taxon>
        <taxon>Dothideomycetes incertae sedis</taxon>
        <taxon>Zopfiaceae</taxon>
        <taxon>Zopfia</taxon>
    </lineage>
</organism>
<dbReference type="InterPro" id="IPR013948">
    <property type="entry name" value="DNA_replication_reg_Sld3_C"/>
</dbReference>
<gene>
    <name evidence="3" type="ORF">K469DRAFT_712827</name>
</gene>
<protein>
    <recommendedName>
        <fullName evidence="2">DNA replication regulator Sld3 C-terminal domain-containing protein</fullName>
    </recommendedName>
</protein>
<sequence length="930" mass="103404">MSSYALQTKTMLQSISKNPSPYLGLPTKRDFKAKPQLPSKRKRDSLCGLGSFNKSFVIKPCPESVYDKPSTFMPTHIIDRSQLPLMFLDTSPNPSFPPNRLFSAQIDILEQHHDAQNAEAGTSKVLIARYETNKTFYAIERVQSRVYSLCRLASWLKEKDVADLWDLSNLTIYPILSHVEKNGSNGEHWWQEAAVKIEPEEKPAKRVRMSMLRPKDEPAPVETSPADPQPGNSVVENPEMVMNDVPLELSIEPPSAQQILDALVQQYLDAVYMSKTSLAYFTKGPISRARAAFTSSEEGVPPTYELVSFLRLMLLSHKASEKKYREKLPEVIKSIPPGFFSDEDVERVSKTKKSKKKIKLSRDGMYPQEELIVKKWWVSEMPSPEIYGEETMDQRIRRRVGDLRIRETLAQLILMLEIVALEALSTYKEPPEEGENPNDETQTQGESQTKPKKRKRKPQDIKLLLDLLLDKLCIWQSVDQDNIFDFDAKPSKHGDGADGLGKAENGDQLQSFCVEVIVPFYMSRLPEQAIMINKRLGGPVHISPPKRKAMKPSATSRKSGEPKEPESKKSRRSLGRVATDTTGQTAQQRPTPSLNRSTTDSALFTGIKREGSEVPLSTIPFQRSPSAASRQSVSQFKHLKGREIDLSAPTVAAAAKLNQKKRVEEDLKEAITALKKPNRGLAVGGYVDDIERRGLGLANNSRKLVNPVRKVMKDVQVSATPRAVRRTKDVDERTPSRHRNPFVQENATDTPPSSNFCIPSSAVRPTSSLVPEALQRSAAARVRAEPSVAETPSKGPAGKTLLSSNPAGGQEIRGNNKLPPPFNLGIPSSTLNSRDQNNDTIFKTPSRPRSHHLNVEPLSRSAIIFATPLKGTVSSPSKVTSTPPAIFDTPVKATTAIADSPLPTSSKRSNENHEKSIYDALGWNDDDDLL</sequence>
<accession>A0A6A6DTW5</accession>
<feature type="region of interest" description="Disordered" evidence="1">
    <location>
        <begin position="16"/>
        <end position="42"/>
    </location>
</feature>
<name>A0A6A6DTW5_9PEZI</name>
<dbReference type="AlphaFoldDB" id="A0A6A6DTW5"/>
<feature type="compositionally biased region" description="Polar residues" evidence="1">
    <location>
        <begin position="579"/>
        <end position="600"/>
    </location>
</feature>
<dbReference type="OrthoDB" id="5395343at2759"/>
<feature type="region of interest" description="Disordered" evidence="1">
    <location>
        <begin position="537"/>
        <end position="600"/>
    </location>
</feature>
<feature type="compositionally biased region" description="Basic and acidic residues" evidence="1">
    <location>
        <begin position="486"/>
        <end position="496"/>
    </location>
</feature>
<feature type="region of interest" description="Disordered" evidence="1">
    <location>
        <begin position="485"/>
        <end position="504"/>
    </location>
</feature>
<feature type="compositionally biased region" description="Basic and acidic residues" evidence="1">
    <location>
        <begin position="908"/>
        <end position="917"/>
    </location>
</feature>
<feature type="domain" description="DNA replication regulator Sld3 C-terminal" evidence="2">
    <location>
        <begin position="259"/>
        <end position="794"/>
    </location>
</feature>
<evidence type="ECO:0000256" key="1">
    <source>
        <dbReference type="SAM" id="MobiDB-lite"/>
    </source>
</evidence>
<evidence type="ECO:0000259" key="2">
    <source>
        <dbReference type="Pfam" id="PF08639"/>
    </source>
</evidence>
<dbReference type="Gene3D" id="1.20.58.2130">
    <property type="match status" value="1"/>
</dbReference>
<proteinExistence type="predicted"/>
<feature type="region of interest" description="Disordered" evidence="1">
    <location>
        <begin position="716"/>
        <end position="852"/>
    </location>
</feature>
<feature type="region of interest" description="Disordered" evidence="1">
    <location>
        <begin position="212"/>
        <end position="234"/>
    </location>
</feature>
<feature type="region of interest" description="Disordered" evidence="1">
    <location>
        <begin position="897"/>
        <end position="917"/>
    </location>
</feature>
<dbReference type="PANTHER" id="PTHR28067:SF1">
    <property type="entry name" value="DNA REPLICATION REGULATOR SLD3"/>
    <property type="match status" value="1"/>
</dbReference>
<dbReference type="PANTHER" id="PTHR28067">
    <property type="entry name" value="DNA REPLICATION REGULATOR SLD3"/>
    <property type="match status" value="1"/>
</dbReference>
<reference evidence="3" key="1">
    <citation type="journal article" date="2020" name="Stud. Mycol.">
        <title>101 Dothideomycetes genomes: a test case for predicting lifestyles and emergence of pathogens.</title>
        <authorList>
            <person name="Haridas S."/>
            <person name="Albert R."/>
            <person name="Binder M."/>
            <person name="Bloem J."/>
            <person name="Labutti K."/>
            <person name="Salamov A."/>
            <person name="Andreopoulos B."/>
            <person name="Baker S."/>
            <person name="Barry K."/>
            <person name="Bills G."/>
            <person name="Bluhm B."/>
            <person name="Cannon C."/>
            <person name="Castanera R."/>
            <person name="Culley D."/>
            <person name="Daum C."/>
            <person name="Ezra D."/>
            <person name="Gonzalez J."/>
            <person name="Henrissat B."/>
            <person name="Kuo A."/>
            <person name="Liang C."/>
            <person name="Lipzen A."/>
            <person name="Lutzoni F."/>
            <person name="Magnuson J."/>
            <person name="Mondo S."/>
            <person name="Nolan M."/>
            <person name="Ohm R."/>
            <person name="Pangilinan J."/>
            <person name="Park H.-J."/>
            <person name="Ramirez L."/>
            <person name="Alfaro M."/>
            <person name="Sun H."/>
            <person name="Tritt A."/>
            <person name="Yoshinaga Y."/>
            <person name="Zwiers L.-H."/>
            <person name="Turgeon B."/>
            <person name="Goodwin S."/>
            <person name="Spatafora J."/>
            <person name="Crous P."/>
            <person name="Grigoriev I."/>
        </authorList>
    </citation>
    <scope>NUCLEOTIDE SEQUENCE</scope>
    <source>
        <strain evidence="3">CBS 207.26</strain>
    </source>
</reference>
<evidence type="ECO:0000313" key="4">
    <source>
        <dbReference type="Proteomes" id="UP000800200"/>
    </source>
</evidence>
<dbReference type="Proteomes" id="UP000800200">
    <property type="component" value="Unassembled WGS sequence"/>
</dbReference>